<evidence type="ECO:0000259" key="5">
    <source>
        <dbReference type="PROSITE" id="PS51462"/>
    </source>
</evidence>
<dbReference type="PROSITE" id="PS51462">
    <property type="entry name" value="NUDIX"/>
    <property type="match status" value="1"/>
</dbReference>
<gene>
    <name evidence="4" type="primary">rppH</name>
    <name evidence="4" type="synonym">nudH</name>
    <name evidence="6" type="ORF">ABDJ38_02955</name>
</gene>
<keyword evidence="3 4" id="KW-0378">Hydrolase</keyword>
<dbReference type="CDD" id="cd03671">
    <property type="entry name" value="NUDIX_Ap4A_hydrolase_plant_like"/>
    <property type="match status" value="1"/>
</dbReference>
<evidence type="ECO:0000256" key="3">
    <source>
        <dbReference type="ARBA" id="ARBA00022801"/>
    </source>
</evidence>
<dbReference type="InterPro" id="IPR020476">
    <property type="entry name" value="Nudix_hydrolase"/>
</dbReference>
<dbReference type="InterPro" id="IPR000086">
    <property type="entry name" value="NUDIX_hydrolase_dom"/>
</dbReference>
<dbReference type="NCBIfam" id="NF001936">
    <property type="entry name" value="PRK00714.1-3"/>
    <property type="match status" value="1"/>
</dbReference>
<keyword evidence="7" id="KW-1185">Reference proteome</keyword>
<evidence type="ECO:0000256" key="1">
    <source>
        <dbReference type="ARBA" id="ARBA00001936"/>
    </source>
</evidence>
<dbReference type="SUPFAM" id="SSF55811">
    <property type="entry name" value="Nudix"/>
    <property type="match status" value="1"/>
</dbReference>
<dbReference type="PANTHER" id="PTHR43046:SF14">
    <property type="entry name" value="MUTT_NUDIX FAMILY PROTEIN"/>
    <property type="match status" value="1"/>
</dbReference>
<dbReference type="InterPro" id="IPR015797">
    <property type="entry name" value="NUDIX_hydrolase-like_dom_sf"/>
</dbReference>
<evidence type="ECO:0000313" key="7">
    <source>
        <dbReference type="Proteomes" id="UP001484535"/>
    </source>
</evidence>
<comment type="function">
    <text evidence="4">Accelerates the degradation of transcripts by removing pyrophosphate from the 5'-end of triphosphorylated RNA, leading to a more labile monophosphorylated state that can stimulate subsequent ribonuclease cleavage.</text>
</comment>
<dbReference type="Proteomes" id="UP001484535">
    <property type="component" value="Unassembled WGS sequence"/>
</dbReference>
<feature type="short sequence motif" description="Nudix box" evidence="4">
    <location>
        <begin position="43"/>
        <end position="64"/>
    </location>
</feature>
<dbReference type="PANTHER" id="PTHR43046">
    <property type="entry name" value="GDP-MANNOSE MANNOSYL HYDROLASE"/>
    <property type="match status" value="1"/>
</dbReference>
<dbReference type="Pfam" id="PF00293">
    <property type="entry name" value="NUDIX"/>
    <property type="match status" value="1"/>
</dbReference>
<comment type="cofactor">
    <cofactor evidence="2">
        <name>Mg(2+)</name>
        <dbReference type="ChEBI" id="CHEBI:18420"/>
    </cofactor>
</comment>
<comment type="caution">
    <text evidence="6">The sequence shown here is derived from an EMBL/GenBank/DDBJ whole genome shotgun (WGS) entry which is preliminary data.</text>
</comment>
<dbReference type="Gene3D" id="3.90.79.10">
    <property type="entry name" value="Nucleoside Triphosphate Pyrophosphohydrolase"/>
    <property type="match status" value="1"/>
</dbReference>
<dbReference type="InterPro" id="IPR022927">
    <property type="entry name" value="RppH"/>
</dbReference>
<dbReference type="NCBIfam" id="NF001938">
    <property type="entry name" value="PRK00714.1-5"/>
    <property type="match status" value="1"/>
</dbReference>
<dbReference type="EC" id="3.6.1.-" evidence="4"/>
<evidence type="ECO:0000313" key="6">
    <source>
        <dbReference type="EMBL" id="MEN7536130.1"/>
    </source>
</evidence>
<dbReference type="HAMAP" id="MF_00298">
    <property type="entry name" value="Nudix_RppH"/>
    <property type="match status" value="1"/>
</dbReference>
<dbReference type="PRINTS" id="PR00502">
    <property type="entry name" value="NUDIXFAMILY"/>
</dbReference>
<dbReference type="EMBL" id="JBDLBR010000001">
    <property type="protein sequence ID" value="MEN7536130.1"/>
    <property type="molecule type" value="Genomic_DNA"/>
</dbReference>
<evidence type="ECO:0000256" key="2">
    <source>
        <dbReference type="ARBA" id="ARBA00001946"/>
    </source>
</evidence>
<dbReference type="InterPro" id="IPR020084">
    <property type="entry name" value="NUDIX_hydrolase_CS"/>
</dbReference>
<dbReference type="RefSeq" id="WP_346783582.1">
    <property type="nucleotide sequence ID" value="NZ_JBDLBR010000001.1"/>
</dbReference>
<proteinExistence type="inferred from homology"/>
<reference evidence="6 7" key="1">
    <citation type="submission" date="2024-05" db="EMBL/GenBank/DDBJ databases">
        <authorList>
            <person name="Park S."/>
        </authorList>
    </citation>
    <scope>NUCLEOTIDE SEQUENCE [LARGE SCALE GENOMIC DNA]</scope>
    <source>
        <strain evidence="6 7">DGU5</strain>
    </source>
</reference>
<dbReference type="PROSITE" id="PS00893">
    <property type="entry name" value="NUDIX_BOX"/>
    <property type="match status" value="1"/>
</dbReference>
<accession>A0ABV0CTC8</accession>
<protein>
    <recommendedName>
        <fullName evidence="4">RNA pyrophosphohydrolase</fullName>
        <ecNumber evidence="4">3.6.1.-</ecNumber>
    </recommendedName>
    <alternativeName>
        <fullName evidence="4">(Di)nucleoside polyphosphate hydrolase</fullName>
    </alternativeName>
</protein>
<name>A0ABV0CTC8_9SPHN</name>
<comment type="cofactor">
    <cofactor evidence="4">
        <name>a divalent metal cation</name>
        <dbReference type="ChEBI" id="CHEBI:60240"/>
    </cofactor>
</comment>
<dbReference type="GO" id="GO:0016787">
    <property type="term" value="F:hydrolase activity"/>
    <property type="evidence" value="ECO:0007669"/>
    <property type="project" value="UniProtKB-KW"/>
</dbReference>
<sequence length="162" mass="18836">MSKPDPSLYRPCVGTMLINAESRVFVGKRIDTKEGDWWQMPQGGVDEGEDLDEAMLRELHEETGLMPSKVELVARMEEELYYDLPDDLKGKLWKGRYIGQRQRWYCVRLTGTEADIDLEAHKHPEFSDWKWIEAALLPELIIPFKKPIYETVVAAFAEYTRA</sequence>
<comment type="cofactor">
    <cofactor evidence="1">
        <name>Mn(2+)</name>
        <dbReference type="ChEBI" id="CHEBI:29035"/>
    </cofactor>
</comment>
<comment type="similarity">
    <text evidence="4">Belongs to the Nudix hydrolase family. RppH subfamily.</text>
</comment>
<feature type="domain" description="Nudix hydrolase" evidence="5">
    <location>
        <begin position="8"/>
        <end position="154"/>
    </location>
</feature>
<evidence type="ECO:0000256" key="4">
    <source>
        <dbReference type="HAMAP-Rule" id="MF_00298"/>
    </source>
</evidence>
<organism evidence="6 7">
    <name type="scientific">Aurantiacibacter flavus</name>
    <dbReference type="NCBI Taxonomy" id="3145232"/>
    <lineage>
        <taxon>Bacteria</taxon>
        <taxon>Pseudomonadati</taxon>
        <taxon>Pseudomonadota</taxon>
        <taxon>Alphaproteobacteria</taxon>
        <taxon>Sphingomonadales</taxon>
        <taxon>Erythrobacteraceae</taxon>
        <taxon>Aurantiacibacter</taxon>
    </lineage>
</organism>